<dbReference type="AlphaFoldDB" id="A0A2T9J1Q7"/>
<keyword evidence="3" id="KW-1185">Reference proteome</keyword>
<proteinExistence type="predicted"/>
<feature type="region of interest" description="Disordered" evidence="1">
    <location>
        <begin position="43"/>
        <end position="64"/>
    </location>
</feature>
<sequence>MQWSSQFNRLRSSHPHWWVILVIAACLLVAAIWAANYGQRAQDISESGLSPPRPAIGAASSPSR</sequence>
<dbReference type="EMBL" id="QDKP01000058">
    <property type="protein sequence ID" value="PVM74021.1"/>
    <property type="molecule type" value="Genomic_DNA"/>
</dbReference>
<accession>A0A2T9J1Q7</accession>
<dbReference type="Proteomes" id="UP000244913">
    <property type="component" value="Unassembled WGS sequence"/>
</dbReference>
<reference evidence="2 3" key="1">
    <citation type="submission" date="2018-04" db="EMBL/GenBank/DDBJ databases">
        <title>The genome sequence of Caulobacter sp. 736.</title>
        <authorList>
            <person name="Gao J."/>
            <person name="Sun J."/>
        </authorList>
    </citation>
    <scope>NUCLEOTIDE SEQUENCE [LARGE SCALE GENOMIC DNA]</scope>
    <source>
        <strain evidence="2 3">736</strain>
    </source>
</reference>
<comment type="caution">
    <text evidence="2">The sequence shown here is derived from an EMBL/GenBank/DDBJ whole genome shotgun (WGS) entry which is preliminary data.</text>
</comment>
<name>A0A2T9J1Q7_9CAUL</name>
<organism evidence="2 3">
    <name type="scientific">Caulobacter radicis</name>
    <dbReference type="NCBI Taxonomy" id="2172650"/>
    <lineage>
        <taxon>Bacteria</taxon>
        <taxon>Pseudomonadati</taxon>
        <taxon>Pseudomonadota</taxon>
        <taxon>Alphaproteobacteria</taxon>
        <taxon>Caulobacterales</taxon>
        <taxon>Caulobacteraceae</taxon>
        <taxon>Caulobacter</taxon>
    </lineage>
</organism>
<protein>
    <submittedName>
        <fullName evidence="2">Uncharacterized protein</fullName>
    </submittedName>
</protein>
<gene>
    <name evidence="2" type="ORF">DDF65_20675</name>
</gene>
<evidence type="ECO:0000313" key="2">
    <source>
        <dbReference type="EMBL" id="PVM74021.1"/>
    </source>
</evidence>
<evidence type="ECO:0000256" key="1">
    <source>
        <dbReference type="SAM" id="MobiDB-lite"/>
    </source>
</evidence>
<evidence type="ECO:0000313" key="3">
    <source>
        <dbReference type="Proteomes" id="UP000244913"/>
    </source>
</evidence>
<dbReference type="RefSeq" id="WP_116569458.1">
    <property type="nucleotide sequence ID" value="NZ_QDKP01000058.1"/>
</dbReference>